<accession>A0ABR1YGK5</accession>
<reference evidence="1 2" key="1">
    <citation type="submission" date="2024-04" db="EMBL/GenBank/DDBJ databases">
        <title>Phyllosticta paracitricarpa is synonymous to the EU quarantine fungus P. citricarpa based on phylogenomic analyses.</title>
        <authorList>
            <consortium name="Lawrence Berkeley National Laboratory"/>
            <person name="Van Ingen-Buijs V.A."/>
            <person name="Van Westerhoven A.C."/>
            <person name="Haridas S."/>
            <person name="Skiadas P."/>
            <person name="Martin F."/>
            <person name="Groenewald J.Z."/>
            <person name="Crous P.W."/>
            <person name="Seidl M.F."/>
        </authorList>
    </citation>
    <scope>NUCLEOTIDE SEQUENCE [LARGE SCALE GENOMIC DNA]</scope>
    <source>
        <strain evidence="1 2">CBS 123374</strain>
    </source>
</reference>
<evidence type="ECO:0000313" key="2">
    <source>
        <dbReference type="Proteomes" id="UP001492380"/>
    </source>
</evidence>
<protein>
    <submittedName>
        <fullName evidence="1">Uncharacterized protein</fullName>
    </submittedName>
</protein>
<sequence>MRASAGHARGTWKGWWCCSKVLSVCRKGHVRFRRVVKGSPLQQSTSEHWTFPTGQLQDSSEAFVISRLSEATRRLVAARRRRSACMRSSASSILRCVSVIMSWTRQRLETMRSLKPTALRISGHTRRRGNTARLSHTCFLMASFSRSISAMKSSDSRWHASQPCTVAASFSSASWKRAAVFCFSRSSSRNSLSWFSRLARVVRRPSVLPRLAAAFAERAIGPRSGQRVRVLIAGIPGSSCPVLEDE</sequence>
<evidence type="ECO:0000313" key="1">
    <source>
        <dbReference type="EMBL" id="KAK8229156.1"/>
    </source>
</evidence>
<keyword evidence="2" id="KW-1185">Reference proteome</keyword>
<organism evidence="1 2">
    <name type="scientific">Phyllosticta capitalensis</name>
    <dbReference type="NCBI Taxonomy" id="121624"/>
    <lineage>
        <taxon>Eukaryota</taxon>
        <taxon>Fungi</taxon>
        <taxon>Dikarya</taxon>
        <taxon>Ascomycota</taxon>
        <taxon>Pezizomycotina</taxon>
        <taxon>Dothideomycetes</taxon>
        <taxon>Dothideomycetes incertae sedis</taxon>
        <taxon>Botryosphaeriales</taxon>
        <taxon>Phyllostictaceae</taxon>
        <taxon>Phyllosticta</taxon>
    </lineage>
</organism>
<dbReference type="EMBL" id="JBBWRZ010000009">
    <property type="protein sequence ID" value="KAK8229156.1"/>
    <property type="molecule type" value="Genomic_DNA"/>
</dbReference>
<proteinExistence type="predicted"/>
<dbReference type="Proteomes" id="UP001492380">
    <property type="component" value="Unassembled WGS sequence"/>
</dbReference>
<gene>
    <name evidence="1" type="ORF">HDK90DRAFT_348843</name>
</gene>
<name>A0ABR1YGK5_9PEZI</name>
<comment type="caution">
    <text evidence="1">The sequence shown here is derived from an EMBL/GenBank/DDBJ whole genome shotgun (WGS) entry which is preliminary data.</text>
</comment>